<proteinExistence type="inferred from homology"/>
<name>A0AAU7ULS6_9MICO</name>
<sequence>MTQNAHPSRLVGILGGMGPAATADFYRKLIAATPATIDQDHVRVVMWADPTIPSRQDALLSGGQDPTPALEFGADQLERCGAEIVVVPCNTVHPYLDSVFAERPMQFISIITATLTALPDDRSTPVGVLATDAALRAGIYQEALTDAGRTFVLPDSGAQVQLMEAVHQVKSGANPVTVGAHLHGIVDALGAAGATTVIAGCTELSALIETLQQPLSLNVIDPAAELARHTVAAAQRPPESREDVTPPTSTTVGQ</sequence>
<evidence type="ECO:0000313" key="4">
    <source>
        <dbReference type="EMBL" id="XBV89502.1"/>
    </source>
</evidence>
<feature type="region of interest" description="Disordered" evidence="3">
    <location>
        <begin position="230"/>
        <end position="254"/>
    </location>
</feature>
<dbReference type="InterPro" id="IPR001920">
    <property type="entry name" value="Asp/Glu_race"/>
</dbReference>
<dbReference type="InterPro" id="IPR004380">
    <property type="entry name" value="Asp_race"/>
</dbReference>
<evidence type="ECO:0000256" key="1">
    <source>
        <dbReference type="ARBA" id="ARBA00007847"/>
    </source>
</evidence>
<organism evidence="4">
    <name type="scientific">Brevibacterium koreense</name>
    <dbReference type="NCBI Taxonomy" id="3140787"/>
    <lineage>
        <taxon>Bacteria</taxon>
        <taxon>Bacillati</taxon>
        <taxon>Actinomycetota</taxon>
        <taxon>Actinomycetes</taxon>
        <taxon>Micrococcales</taxon>
        <taxon>Brevibacteriaceae</taxon>
        <taxon>Brevibacterium</taxon>
    </lineage>
</organism>
<evidence type="ECO:0000256" key="3">
    <source>
        <dbReference type="SAM" id="MobiDB-lite"/>
    </source>
</evidence>
<dbReference type="EMBL" id="CP158281">
    <property type="protein sequence ID" value="XBV89502.1"/>
    <property type="molecule type" value="Genomic_DNA"/>
</dbReference>
<keyword evidence="2 4" id="KW-0413">Isomerase</keyword>
<dbReference type="Gene3D" id="3.40.50.1860">
    <property type="match status" value="2"/>
</dbReference>
<accession>A0AAU7ULS6</accession>
<dbReference type="GO" id="GO:0047661">
    <property type="term" value="F:amino-acid racemase activity"/>
    <property type="evidence" value="ECO:0007669"/>
    <property type="project" value="InterPro"/>
</dbReference>
<dbReference type="InterPro" id="IPR015942">
    <property type="entry name" value="Asp/Glu/hydantoin_racemase"/>
</dbReference>
<dbReference type="EC" id="5.1.1.-" evidence="4"/>
<dbReference type="RefSeq" id="WP_350270389.1">
    <property type="nucleotide sequence ID" value="NZ_CP158281.1"/>
</dbReference>
<dbReference type="Pfam" id="PF01177">
    <property type="entry name" value="Asp_Glu_race"/>
    <property type="match status" value="1"/>
</dbReference>
<dbReference type="AlphaFoldDB" id="A0AAU7ULS6"/>
<dbReference type="PANTHER" id="PTHR21198">
    <property type="entry name" value="GLUTAMATE RACEMASE"/>
    <property type="match status" value="1"/>
</dbReference>
<dbReference type="PANTHER" id="PTHR21198:SF7">
    <property type="entry name" value="ASPARTATE-GLUTAMATE RACEMASE FAMILY"/>
    <property type="match status" value="1"/>
</dbReference>
<evidence type="ECO:0000256" key="2">
    <source>
        <dbReference type="ARBA" id="ARBA00023235"/>
    </source>
</evidence>
<dbReference type="NCBIfam" id="TIGR00035">
    <property type="entry name" value="asp_race"/>
    <property type="match status" value="1"/>
</dbReference>
<gene>
    <name evidence="4" type="ORF">AAFP32_01850</name>
</gene>
<protein>
    <submittedName>
        <fullName evidence="4">Amino acid racemase</fullName>
        <ecNumber evidence="4">5.1.1.-</ecNumber>
    </submittedName>
</protein>
<dbReference type="SUPFAM" id="SSF53681">
    <property type="entry name" value="Aspartate/glutamate racemase"/>
    <property type="match status" value="2"/>
</dbReference>
<comment type="similarity">
    <text evidence="1">Belongs to the aspartate/glutamate racemases family.</text>
</comment>
<reference evidence="4" key="1">
    <citation type="submission" date="2024-06" db="EMBL/GenBank/DDBJ databases">
        <title>Brevibacterium koreense sp. nov., isolated from jogae-jeotgal, a Korean fermented seafood.</title>
        <authorList>
            <person name="Whon T.W."/>
            <person name="Nam S."/>
            <person name="Kim Y."/>
        </authorList>
    </citation>
    <scope>NUCLEOTIDE SEQUENCE</scope>
    <source>
        <strain evidence="4">CBA3109</strain>
    </source>
</reference>
<dbReference type="KEGG" id="bkr:AAFP32_01850"/>